<accession>A0ABQ5X928</accession>
<reference evidence="2" key="1">
    <citation type="journal article" date="2019" name="Int. J. Syst. Evol. Microbiol.">
        <title>The Global Catalogue of Microorganisms (GCM) 10K type strain sequencing project: providing services to taxonomists for standard genome sequencing and annotation.</title>
        <authorList>
            <consortium name="The Broad Institute Genomics Platform"/>
            <consortium name="The Broad Institute Genome Sequencing Center for Infectious Disease"/>
            <person name="Wu L."/>
            <person name="Ma J."/>
        </authorList>
    </citation>
    <scope>NUCLEOTIDE SEQUENCE [LARGE SCALE GENOMIC DNA]</scope>
    <source>
        <strain evidence="2">NBRC 111981</strain>
    </source>
</reference>
<protein>
    <submittedName>
        <fullName evidence="1">Uncharacterized protein</fullName>
    </submittedName>
</protein>
<name>A0ABQ5X928_9GAMM</name>
<gene>
    <name evidence="1" type="ORF">GCM10007898_07520</name>
</gene>
<evidence type="ECO:0000313" key="1">
    <source>
        <dbReference type="EMBL" id="GLQ87186.1"/>
    </source>
</evidence>
<dbReference type="EMBL" id="BSOA01000003">
    <property type="protein sequence ID" value="GLQ87186.1"/>
    <property type="molecule type" value="Genomic_DNA"/>
</dbReference>
<keyword evidence="2" id="KW-1185">Reference proteome</keyword>
<evidence type="ECO:0000313" key="2">
    <source>
        <dbReference type="Proteomes" id="UP001156627"/>
    </source>
</evidence>
<comment type="caution">
    <text evidence="1">The sequence shown here is derived from an EMBL/GenBank/DDBJ whole genome shotgun (WGS) entry which is preliminary data.</text>
</comment>
<sequence length="70" mass="7568">MHGNAGIIIPAYEAFSLQLGARAPGLLRLGFISRLSGAIPIRVSHMIETNPILAQIADLRARVESLRGYL</sequence>
<proteinExistence type="predicted"/>
<organism evidence="1 2">
    <name type="scientific">Dyella flagellata</name>
    <dbReference type="NCBI Taxonomy" id="1867833"/>
    <lineage>
        <taxon>Bacteria</taxon>
        <taxon>Pseudomonadati</taxon>
        <taxon>Pseudomonadota</taxon>
        <taxon>Gammaproteobacteria</taxon>
        <taxon>Lysobacterales</taxon>
        <taxon>Rhodanobacteraceae</taxon>
        <taxon>Dyella</taxon>
    </lineage>
</organism>
<dbReference type="Proteomes" id="UP001156627">
    <property type="component" value="Unassembled WGS sequence"/>
</dbReference>